<organism evidence="1 2">
    <name type="scientific">Morganella morganii</name>
    <name type="common">Proteus morganii</name>
    <dbReference type="NCBI Taxonomy" id="582"/>
    <lineage>
        <taxon>Bacteria</taxon>
        <taxon>Pseudomonadati</taxon>
        <taxon>Pseudomonadota</taxon>
        <taxon>Gammaproteobacteria</taxon>
        <taxon>Enterobacterales</taxon>
        <taxon>Morganellaceae</taxon>
        <taxon>Morganella</taxon>
    </lineage>
</organism>
<sequence length="510" mass="56775">MNRAKGLYVSPTKYVSFAERDKQRLTDEFASRGNTVWGVGSFFGMLPNPDPILKAAGQDIRAYRDMRSDALVGSAIRRRKSAVRALERGFNEGETDTPVCAFLKTMMASWDLDAIIGGLLDAPLFGWQPAELMWQKENGHFVVNQIIAKPPEWFHFDTDNQLRFRGSRGPTEGLLPPEYKFICPVQDATYDNPYGFPDLSMCFWPALFKRHGWRFWMTFVEKYGTPWVVAKHAAGQDQANINDLMHKLENIIQDAIAVIPDNASVSLLEPGGKGASSDIYQSMITMARAEISIALLGQNQTTEAETNKASAQAGLEVTGDIRDGDAAIVSSAVNQVLRWVVELNFGDVPVPVWNLWEQETIDELQAKRDQTLSQTRGFFTPQYYERAYGLQPGDINPQITMAPTLSREALPVGGLPSLGFAEAAVRADLDVRDKLDEALSDAGDTFISDEILSPLLAPLFERIRHGATPTELMGQLASLYPQMNDDELLERLAKVRFIARLLGRYYADGA</sequence>
<name>A0A8I0U471_MORMO</name>
<reference evidence="1" key="1">
    <citation type="submission" date="2017-12" db="EMBL/GenBank/DDBJ databases">
        <title>Genome sequencing and analysis.</title>
        <authorList>
            <person name="Huang Y.-T."/>
        </authorList>
    </citation>
    <scope>NUCLEOTIDE SEQUENCE</scope>
    <source>
        <strain evidence="1">VGH116</strain>
    </source>
</reference>
<proteinExistence type="predicted"/>
<evidence type="ECO:0000313" key="1">
    <source>
        <dbReference type="EMBL" id="MBE8611517.1"/>
    </source>
</evidence>
<comment type="caution">
    <text evidence="1">The sequence shown here is derived from an EMBL/GenBank/DDBJ whole genome shotgun (WGS) entry which is preliminary data.</text>
</comment>
<dbReference type="RefSeq" id="WP_193829477.1">
    <property type="nucleotide sequence ID" value="NZ_PKLF01000003.1"/>
</dbReference>
<dbReference type="AlphaFoldDB" id="A0A8I0U471"/>
<dbReference type="InterPro" id="IPR009279">
    <property type="entry name" value="Portal_Mu"/>
</dbReference>
<dbReference type="EMBL" id="PKLF01000003">
    <property type="protein sequence ID" value="MBE8611517.1"/>
    <property type="molecule type" value="Genomic_DNA"/>
</dbReference>
<accession>A0A8I0U471</accession>
<dbReference type="Proteomes" id="UP000650477">
    <property type="component" value="Unassembled WGS sequence"/>
</dbReference>
<protein>
    <submittedName>
        <fullName evidence="1">DUF935 domain-containing protein</fullName>
    </submittedName>
</protein>
<dbReference type="Pfam" id="PF06074">
    <property type="entry name" value="Portal_Mu"/>
    <property type="match status" value="1"/>
</dbReference>
<gene>
    <name evidence="1" type="ORF">CYG68_03690</name>
</gene>
<evidence type="ECO:0000313" key="2">
    <source>
        <dbReference type="Proteomes" id="UP000650477"/>
    </source>
</evidence>